<feature type="compositionally biased region" description="Low complexity" evidence="1">
    <location>
        <begin position="12"/>
        <end position="22"/>
    </location>
</feature>
<name>A0A9D4DU78_DREPO</name>
<comment type="caution">
    <text evidence="2">The sequence shown here is derived from an EMBL/GenBank/DDBJ whole genome shotgun (WGS) entry which is preliminary data.</text>
</comment>
<organism evidence="2 3">
    <name type="scientific">Dreissena polymorpha</name>
    <name type="common">Zebra mussel</name>
    <name type="synonym">Mytilus polymorpha</name>
    <dbReference type="NCBI Taxonomy" id="45954"/>
    <lineage>
        <taxon>Eukaryota</taxon>
        <taxon>Metazoa</taxon>
        <taxon>Spiralia</taxon>
        <taxon>Lophotrochozoa</taxon>
        <taxon>Mollusca</taxon>
        <taxon>Bivalvia</taxon>
        <taxon>Autobranchia</taxon>
        <taxon>Heteroconchia</taxon>
        <taxon>Euheterodonta</taxon>
        <taxon>Imparidentia</taxon>
        <taxon>Neoheterodontei</taxon>
        <taxon>Myida</taxon>
        <taxon>Dreissenoidea</taxon>
        <taxon>Dreissenidae</taxon>
        <taxon>Dreissena</taxon>
    </lineage>
</organism>
<evidence type="ECO:0000313" key="2">
    <source>
        <dbReference type="EMBL" id="KAH3754816.1"/>
    </source>
</evidence>
<sequence>MTGEWSPDMRRLSYSRGSSRPSSLLSELLPPYMNIVNKQVIRSTPTKPKYSLPKNIYGNA</sequence>
<dbReference type="EMBL" id="JAIWYP010000010">
    <property type="protein sequence ID" value="KAH3754816.1"/>
    <property type="molecule type" value="Genomic_DNA"/>
</dbReference>
<keyword evidence="3" id="KW-1185">Reference proteome</keyword>
<dbReference type="Proteomes" id="UP000828390">
    <property type="component" value="Unassembled WGS sequence"/>
</dbReference>
<proteinExistence type="predicted"/>
<evidence type="ECO:0000256" key="1">
    <source>
        <dbReference type="SAM" id="MobiDB-lite"/>
    </source>
</evidence>
<evidence type="ECO:0000313" key="3">
    <source>
        <dbReference type="Proteomes" id="UP000828390"/>
    </source>
</evidence>
<gene>
    <name evidence="2" type="ORF">DPMN_189498</name>
</gene>
<protein>
    <submittedName>
        <fullName evidence="2">Uncharacterized protein</fullName>
    </submittedName>
</protein>
<reference evidence="2" key="2">
    <citation type="submission" date="2020-11" db="EMBL/GenBank/DDBJ databases">
        <authorList>
            <person name="McCartney M.A."/>
            <person name="Auch B."/>
            <person name="Kono T."/>
            <person name="Mallez S."/>
            <person name="Becker A."/>
            <person name="Gohl D.M."/>
            <person name="Silverstein K.A.T."/>
            <person name="Koren S."/>
            <person name="Bechman K.B."/>
            <person name="Herman A."/>
            <person name="Abrahante J.E."/>
            <person name="Garbe J."/>
        </authorList>
    </citation>
    <scope>NUCLEOTIDE SEQUENCE</scope>
    <source>
        <strain evidence="2">Duluth1</strain>
        <tissue evidence="2">Whole animal</tissue>
    </source>
</reference>
<feature type="region of interest" description="Disordered" evidence="1">
    <location>
        <begin position="1"/>
        <end position="22"/>
    </location>
</feature>
<reference evidence="2" key="1">
    <citation type="journal article" date="2019" name="bioRxiv">
        <title>The Genome of the Zebra Mussel, Dreissena polymorpha: A Resource for Invasive Species Research.</title>
        <authorList>
            <person name="McCartney M.A."/>
            <person name="Auch B."/>
            <person name="Kono T."/>
            <person name="Mallez S."/>
            <person name="Zhang Y."/>
            <person name="Obille A."/>
            <person name="Becker A."/>
            <person name="Abrahante J.E."/>
            <person name="Garbe J."/>
            <person name="Badalamenti J.P."/>
            <person name="Herman A."/>
            <person name="Mangelson H."/>
            <person name="Liachko I."/>
            <person name="Sullivan S."/>
            <person name="Sone E.D."/>
            <person name="Koren S."/>
            <person name="Silverstein K.A.T."/>
            <person name="Beckman K.B."/>
            <person name="Gohl D.M."/>
        </authorList>
    </citation>
    <scope>NUCLEOTIDE SEQUENCE</scope>
    <source>
        <strain evidence="2">Duluth1</strain>
        <tissue evidence="2">Whole animal</tissue>
    </source>
</reference>
<accession>A0A9D4DU78</accession>
<dbReference type="AlphaFoldDB" id="A0A9D4DU78"/>